<name>A0ABS6DZD8_9FIRM</name>
<evidence type="ECO:0000313" key="2">
    <source>
        <dbReference type="EMBL" id="MBU5337215.1"/>
    </source>
</evidence>
<evidence type="ECO:0000313" key="3">
    <source>
        <dbReference type="Proteomes" id="UP001196301"/>
    </source>
</evidence>
<feature type="transmembrane region" description="Helical" evidence="1">
    <location>
        <begin position="396"/>
        <end position="419"/>
    </location>
</feature>
<dbReference type="Proteomes" id="UP001196301">
    <property type="component" value="Unassembled WGS sequence"/>
</dbReference>
<organism evidence="2 3">
    <name type="scientific">Intestinibacter bartlettii</name>
    <dbReference type="NCBI Taxonomy" id="261299"/>
    <lineage>
        <taxon>Bacteria</taxon>
        <taxon>Bacillati</taxon>
        <taxon>Bacillota</taxon>
        <taxon>Clostridia</taxon>
        <taxon>Peptostreptococcales</taxon>
        <taxon>Peptostreptococcaceae</taxon>
        <taxon>Intestinibacter</taxon>
    </lineage>
</organism>
<feature type="transmembrane region" description="Helical" evidence="1">
    <location>
        <begin position="147"/>
        <end position="169"/>
    </location>
</feature>
<protein>
    <recommendedName>
        <fullName evidence="4">ABC-2 family transporter protein</fullName>
    </recommendedName>
</protein>
<feature type="transmembrane region" description="Helical" evidence="1">
    <location>
        <begin position="176"/>
        <end position="194"/>
    </location>
</feature>
<dbReference type="RefSeq" id="WP_216571653.1">
    <property type="nucleotide sequence ID" value="NZ_JAHLOQ010000043.1"/>
</dbReference>
<keyword evidence="1" id="KW-0812">Transmembrane</keyword>
<reference evidence="2 3" key="1">
    <citation type="submission" date="2021-06" db="EMBL/GenBank/DDBJ databases">
        <authorList>
            <person name="Sun Q."/>
            <person name="Li D."/>
        </authorList>
    </citation>
    <scope>NUCLEOTIDE SEQUENCE [LARGE SCALE GENOMIC DNA]</scope>
    <source>
        <strain evidence="2 3">N19</strain>
    </source>
</reference>
<sequence>MKTLIKLDLNKLISNKLLFLLFGLTIFSMDERITQTLSSQQFILYIFTEHYYLTYLMMPIFMLSIYSSLDDDMEYILIRSTSYWNYFKGKLAVYGIFSFMFVIAQFVVAFIMSIGLRSDNNFNVPNNPSYELFGYYSQHFSSVTQATFINCIYMIAGLFIVSIAFFTINNFFSKKVSTKIMIIVYILMIFGLKIDKVNNLPIVFIDNYIIFHRNFGYDLKLFINILTMTTVLIVVCILNKKYWNKKLKIKDIRKNKISYYKRLLFSRYNIVMICSVLILMSFWGLLKGNSSFESMNDYLVNLFVGHPVNNIRIIEFLEMLVLNTTPIYIIAIFLEQESSERSLFINIRFGKGIKWMNSILKTSMLFVVSYVLLNIAIPIAIGIFNNIPITSQVIQLSTNIFIIKVLDLSLQVLVLILLYSLSKNMTLSFLSLLLLNSLCFLPFKWCLYLPFGISSLSRFKYIGDYGLTLIPVIIELSAFILLSFIYIEKFAYKKILID</sequence>
<proteinExistence type="predicted"/>
<accession>A0ABS6DZD8</accession>
<evidence type="ECO:0000256" key="1">
    <source>
        <dbReference type="SAM" id="Phobius"/>
    </source>
</evidence>
<keyword evidence="1" id="KW-1133">Transmembrane helix</keyword>
<keyword evidence="1" id="KW-0472">Membrane</keyword>
<feature type="transmembrane region" description="Helical" evidence="1">
    <location>
        <begin position="221"/>
        <end position="243"/>
    </location>
</feature>
<keyword evidence="3" id="KW-1185">Reference proteome</keyword>
<feature type="transmembrane region" description="Helical" evidence="1">
    <location>
        <begin position="364"/>
        <end position="384"/>
    </location>
</feature>
<feature type="transmembrane region" description="Helical" evidence="1">
    <location>
        <begin position="91"/>
        <end position="116"/>
    </location>
</feature>
<feature type="transmembrane region" description="Helical" evidence="1">
    <location>
        <begin position="264"/>
        <end position="286"/>
    </location>
</feature>
<evidence type="ECO:0008006" key="4">
    <source>
        <dbReference type="Google" id="ProtNLM"/>
    </source>
</evidence>
<feature type="transmembrane region" description="Helical" evidence="1">
    <location>
        <begin position="52"/>
        <end position="70"/>
    </location>
</feature>
<gene>
    <name evidence="2" type="ORF">KQI20_12250</name>
</gene>
<feature type="transmembrane region" description="Helical" evidence="1">
    <location>
        <begin position="465"/>
        <end position="487"/>
    </location>
</feature>
<comment type="caution">
    <text evidence="2">The sequence shown here is derived from an EMBL/GenBank/DDBJ whole genome shotgun (WGS) entry which is preliminary data.</text>
</comment>
<feature type="transmembrane region" description="Helical" evidence="1">
    <location>
        <begin position="426"/>
        <end position="445"/>
    </location>
</feature>
<feature type="transmembrane region" description="Helical" evidence="1">
    <location>
        <begin position="313"/>
        <end position="334"/>
    </location>
</feature>
<dbReference type="EMBL" id="JAHLOQ010000043">
    <property type="protein sequence ID" value="MBU5337215.1"/>
    <property type="molecule type" value="Genomic_DNA"/>
</dbReference>